<proteinExistence type="predicted"/>
<name>A0AAN9WI65_9ORTH</name>
<protein>
    <submittedName>
        <fullName evidence="2">Uncharacterized protein</fullName>
    </submittedName>
</protein>
<feature type="region of interest" description="Disordered" evidence="1">
    <location>
        <begin position="52"/>
        <end position="71"/>
    </location>
</feature>
<evidence type="ECO:0000256" key="1">
    <source>
        <dbReference type="SAM" id="MobiDB-lite"/>
    </source>
</evidence>
<evidence type="ECO:0000313" key="2">
    <source>
        <dbReference type="EMBL" id="KAK7871548.1"/>
    </source>
</evidence>
<keyword evidence="3" id="KW-1185">Reference proteome</keyword>
<dbReference type="EMBL" id="JAZDUA010000037">
    <property type="protein sequence ID" value="KAK7871548.1"/>
    <property type="molecule type" value="Genomic_DNA"/>
</dbReference>
<reference evidence="2 3" key="1">
    <citation type="submission" date="2024-03" db="EMBL/GenBank/DDBJ databases">
        <title>The genome assembly and annotation of the cricket Gryllus longicercus Weissman &amp; Gray.</title>
        <authorList>
            <person name="Szrajer S."/>
            <person name="Gray D."/>
            <person name="Ylla G."/>
        </authorList>
    </citation>
    <scope>NUCLEOTIDE SEQUENCE [LARGE SCALE GENOMIC DNA]</scope>
    <source>
        <strain evidence="2">DAG 2021-001</strain>
        <tissue evidence="2">Whole body minus gut</tissue>
    </source>
</reference>
<sequence>MTLQHLRELVSPFSSVTPSDWERYCSHTHKLEEECWRKDGIMEMSNDAIIINTPSDSSKQFEDSSDYQESG</sequence>
<evidence type="ECO:0000313" key="3">
    <source>
        <dbReference type="Proteomes" id="UP001378592"/>
    </source>
</evidence>
<accession>A0AAN9WI65</accession>
<dbReference type="AlphaFoldDB" id="A0AAN9WI65"/>
<gene>
    <name evidence="2" type="ORF">R5R35_010348</name>
</gene>
<dbReference type="Proteomes" id="UP001378592">
    <property type="component" value="Unassembled WGS sequence"/>
</dbReference>
<organism evidence="2 3">
    <name type="scientific">Gryllus longicercus</name>
    <dbReference type="NCBI Taxonomy" id="2509291"/>
    <lineage>
        <taxon>Eukaryota</taxon>
        <taxon>Metazoa</taxon>
        <taxon>Ecdysozoa</taxon>
        <taxon>Arthropoda</taxon>
        <taxon>Hexapoda</taxon>
        <taxon>Insecta</taxon>
        <taxon>Pterygota</taxon>
        <taxon>Neoptera</taxon>
        <taxon>Polyneoptera</taxon>
        <taxon>Orthoptera</taxon>
        <taxon>Ensifera</taxon>
        <taxon>Gryllidea</taxon>
        <taxon>Grylloidea</taxon>
        <taxon>Gryllidae</taxon>
        <taxon>Gryllinae</taxon>
        <taxon>Gryllus</taxon>
    </lineage>
</organism>
<comment type="caution">
    <text evidence="2">The sequence shown here is derived from an EMBL/GenBank/DDBJ whole genome shotgun (WGS) entry which is preliminary data.</text>
</comment>